<sequence>MKLNIKVSDFGKIKKADLQIRPFTVIAGTNSSGKSFITKALYSFFSTINKDFVTAEAIRNVSGINARIQVVFNSTKLSMQETTLISNLLEDGASLHEMVLQRYGENTFTSQLEGSVFLIKSTQNLREKLQLVVNIMSAKKKYEKIRADVDQILFSLKGLEQIFEKPMVMMVSKIQKEFTESLKENFQMTSLSSLRNFDCPPERNPTFEIDTIGMISIEGDTVNFKLKSNGIDLLQDFSNIVYLESPIYWRLKSTLERAREFSKINYLMRFKKQDSLLGVPRHFYDLVELLQERLKSNLRSDSFKEVIDKINISIDGEMLITQSGDINFRDNQSGKELNLHTTATGIINLGIISLLIERNVISKGSYIFIDEPEVNLHPAWQKIMVEALYELSRSGINIVIATHSIDMMKCIEGIVNSLPHDEAFEHFGINQLSSEGTSINAGDYPPKRIASIKSDLGKSFFDMQMNGSW</sequence>
<comment type="caution">
    <text evidence="2">The sequence shown here is derived from an EMBL/GenBank/DDBJ whole genome shotgun (WGS) entry which is preliminary data.</text>
</comment>
<dbReference type="Pfam" id="PF13175">
    <property type="entry name" value="AAA_15"/>
    <property type="match status" value="1"/>
</dbReference>
<protein>
    <submittedName>
        <fullName evidence="2">AAA family ATPase</fullName>
    </submittedName>
</protein>
<dbReference type="Proteomes" id="UP000624279">
    <property type="component" value="Unassembled WGS sequence"/>
</dbReference>
<dbReference type="InterPro" id="IPR051396">
    <property type="entry name" value="Bact_Antivir_Def_Nuclease"/>
</dbReference>
<feature type="domain" description="Endonuclease GajA/Old nuclease/RecF-like AAA" evidence="1">
    <location>
        <begin position="1"/>
        <end position="407"/>
    </location>
</feature>
<name>A0ABR6YDE0_9BURK</name>
<dbReference type="EMBL" id="JACOGA010000011">
    <property type="protein sequence ID" value="MBC3874549.1"/>
    <property type="molecule type" value="Genomic_DNA"/>
</dbReference>
<dbReference type="PANTHER" id="PTHR43581">
    <property type="entry name" value="ATP/GTP PHOSPHATASE"/>
    <property type="match status" value="1"/>
</dbReference>
<dbReference type="SUPFAM" id="SSF52540">
    <property type="entry name" value="P-loop containing nucleoside triphosphate hydrolases"/>
    <property type="match status" value="1"/>
</dbReference>
<evidence type="ECO:0000313" key="2">
    <source>
        <dbReference type="EMBL" id="MBC3874549.1"/>
    </source>
</evidence>
<dbReference type="InterPro" id="IPR027417">
    <property type="entry name" value="P-loop_NTPase"/>
</dbReference>
<dbReference type="Gene3D" id="3.40.50.300">
    <property type="entry name" value="P-loop containing nucleotide triphosphate hydrolases"/>
    <property type="match status" value="2"/>
</dbReference>
<dbReference type="PANTHER" id="PTHR43581:SF4">
    <property type="entry name" value="ATP_GTP PHOSPHATASE"/>
    <property type="match status" value="1"/>
</dbReference>
<reference evidence="2 3" key="1">
    <citation type="submission" date="2020-08" db="EMBL/GenBank/DDBJ databases">
        <title>Novel species isolated from subtropical streams in China.</title>
        <authorList>
            <person name="Lu H."/>
        </authorList>
    </citation>
    <scope>NUCLEOTIDE SEQUENCE [LARGE SCALE GENOMIC DNA]</scope>
    <source>
        <strain evidence="2 3">LX15W</strain>
    </source>
</reference>
<gene>
    <name evidence="2" type="ORF">H8K55_13200</name>
</gene>
<accession>A0ABR6YDE0</accession>
<organism evidence="2 3">
    <name type="scientific">Undibacterium flavidum</name>
    <dbReference type="NCBI Taxonomy" id="2762297"/>
    <lineage>
        <taxon>Bacteria</taxon>
        <taxon>Pseudomonadati</taxon>
        <taxon>Pseudomonadota</taxon>
        <taxon>Betaproteobacteria</taxon>
        <taxon>Burkholderiales</taxon>
        <taxon>Oxalobacteraceae</taxon>
        <taxon>Undibacterium</taxon>
    </lineage>
</organism>
<evidence type="ECO:0000313" key="3">
    <source>
        <dbReference type="Proteomes" id="UP000624279"/>
    </source>
</evidence>
<evidence type="ECO:0000259" key="1">
    <source>
        <dbReference type="Pfam" id="PF13175"/>
    </source>
</evidence>
<dbReference type="InterPro" id="IPR041685">
    <property type="entry name" value="AAA_GajA/Old/RecF-like"/>
</dbReference>
<keyword evidence="3" id="KW-1185">Reference proteome</keyword>
<dbReference type="RefSeq" id="WP_186942530.1">
    <property type="nucleotide sequence ID" value="NZ_JACOGA010000011.1"/>
</dbReference>
<proteinExistence type="predicted"/>